<dbReference type="Proteomes" id="UP000071927">
    <property type="component" value="Unassembled WGS sequence"/>
</dbReference>
<reference evidence="1 2" key="1">
    <citation type="submission" date="2016-01" db="EMBL/GenBank/DDBJ databases">
        <title>Highly variable Streptococcus oralis are common among viridans streptococci isolated from primates.</title>
        <authorList>
            <person name="Denapaite D."/>
            <person name="Rieger M."/>
            <person name="Koendgen S."/>
            <person name="Brueckner R."/>
            <person name="Ochigava I."/>
            <person name="Kappeler P."/>
            <person name="Maetz-Rensing K."/>
            <person name="Leendertz F."/>
            <person name="Hakenbeck R."/>
        </authorList>
    </citation>
    <scope>NUCLEOTIDE SEQUENCE [LARGE SCALE GENOMIC DNA]</scope>
    <source>
        <strain evidence="1 2">DD03</strain>
    </source>
</reference>
<accession>A0A139QQW0</accession>
<dbReference type="EMBL" id="LQXV01000356">
    <property type="protein sequence ID" value="KXU04761.1"/>
    <property type="molecule type" value="Genomic_DNA"/>
</dbReference>
<dbReference type="PATRIC" id="fig|315405.12.peg.2124"/>
<evidence type="ECO:0000313" key="2">
    <source>
        <dbReference type="Proteomes" id="UP000071927"/>
    </source>
</evidence>
<gene>
    <name evidence="1" type="ORF">SGADD03_01781</name>
</gene>
<evidence type="ECO:0000313" key="1">
    <source>
        <dbReference type="EMBL" id="KXU04761.1"/>
    </source>
</evidence>
<comment type="caution">
    <text evidence="1">The sequence shown here is derived from an EMBL/GenBank/DDBJ whole genome shotgun (WGS) entry which is preliminary data.</text>
</comment>
<name>A0A139QQW0_9STRE</name>
<organism evidence="1 2">
    <name type="scientific">Streptococcus gallolyticus</name>
    <dbReference type="NCBI Taxonomy" id="315405"/>
    <lineage>
        <taxon>Bacteria</taxon>
        <taxon>Bacillati</taxon>
        <taxon>Bacillota</taxon>
        <taxon>Bacilli</taxon>
        <taxon>Lactobacillales</taxon>
        <taxon>Streptococcaceae</taxon>
        <taxon>Streptococcus</taxon>
    </lineage>
</organism>
<proteinExistence type="predicted"/>
<dbReference type="AlphaFoldDB" id="A0A139QQW0"/>
<protein>
    <submittedName>
        <fullName evidence="1">Uncharacterized protein</fullName>
    </submittedName>
</protein>
<sequence>MQTKIAEQTFFRQAATSRQNLVLNRHQLTNQKHNKTNHFSLLSLTHQPQNFSKHHSMTKPNTKQA</sequence>